<proteinExistence type="predicted"/>
<dbReference type="Gene3D" id="3.30.70.1060">
    <property type="entry name" value="Dimeric alpha+beta barrel"/>
    <property type="match status" value="1"/>
</dbReference>
<keyword evidence="2" id="KW-1185">Reference proteome</keyword>
<reference evidence="1 2" key="1">
    <citation type="submission" date="2023-07" db="EMBL/GenBank/DDBJ databases">
        <title>Sorghum-associated microbial communities from plants grown in Nebraska, USA.</title>
        <authorList>
            <person name="Schachtman D."/>
        </authorList>
    </citation>
    <scope>NUCLEOTIDE SEQUENCE [LARGE SCALE GENOMIC DNA]</scope>
    <source>
        <strain evidence="1 2">584</strain>
    </source>
</reference>
<sequence>MSRVLDKFAVNATRLSRLACIGVLVAVLAAIGPAASFAQSAPPSSGLDVPTTKLLAIGTFTAKGTPEQWKPLLPAEVRDTVRLYLAGKIDQWYLKQDQSGVVFMMNVTDPNEALELLGKFPFGQAGLMEFQIIPLGPIAPLRVLLAEPAK</sequence>
<evidence type="ECO:0000313" key="2">
    <source>
        <dbReference type="Proteomes" id="UP001262410"/>
    </source>
</evidence>
<organism evidence="1 2">
    <name type="scientific">Inquilinus ginsengisoli</name>
    <dbReference type="NCBI Taxonomy" id="363840"/>
    <lineage>
        <taxon>Bacteria</taxon>
        <taxon>Pseudomonadati</taxon>
        <taxon>Pseudomonadota</taxon>
        <taxon>Alphaproteobacteria</taxon>
        <taxon>Rhodospirillales</taxon>
        <taxon>Rhodospirillaceae</taxon>
        <taxon>Inquilinus</taxon>
    </lineage>
</organism>
<accession>A0ABU1JU59</accession>
<comment type="caution">
    <text evidence="1">The sequence shown here is derived from an EMBL/GenBank/DDBJ whole genome shotgun (WGS) entry which is preliminary data.</text>
</comment>
<protein>
    <recommendedName>
        <fullName evidence="3">Muconolactone isomerase domain-containing protein</fullName>
    </recommendedName>
</protein>
<gene>
    <name evidence="1" type="ORF">E9232_003646</name>
</gene>
<dbReference type="Proteomes" id="UP001262410">
    <property type="component" value="Unassembled WGS sequence"/>
</dbReference>
<dbReference type="EMBL" id="JAVDPW010000006">
    <property type="protein sequence ID" value="MDR6291120.1"/>
    <property type="molecule type" value="Genomic_DNA"/>
</dbReference>
<evidence type="ECO:0000313" key="1">
    <source>
        <dbReference type="EMBL" id="MDR6291120.1"/>
    </source>
</evidence>
<dbReference type="RefSeq" id="WP_309796094.1">
    <property type="nucleotide sequence ID" value="NZ_JAVDPW010000006.1"/>
</dbReference>
<name>A0ABU1JU59_9PROT</name>
<evidence type="ECO:0008006" key="3">
    <source>
        <dbReference type="Google" id="ProtNLM"/>
    </source>
</evidence>